<keyword evidence="2" id="KW-0808">Transferase</keyword>
<dbReference type="Pfam" id="PF00480">
    <property type="entry name" value="ROK"/>
    <property type="match status" value="1"/>
</dbReference>
<sequence length="317" mass="34034">MTKPAVLAIDIGGSKYIVGLVSEKGEIYAKKRYTCFEKTGNELVTSIIAAAQELLEKNENYTPKVIGVTIPGLADPKRGYWIEASFSGIRDIPLGSILSRQFGIPAYADNDGQACALAERLFGVCQNVSDFLYLTVSNGVGGGIFLKDRIYYGATGCAGEMGHVTVVEHGRRCKCGKRGCLEMYAAGGGIVKNYIELGGNRLIHGKITDARTIAALAEEGDLIALETFRLEGYYLGKAIAGACNLLNPAMIVIGGGVSLSFPLFEKTLWEYIRRSIYLRANEDLKIKASPFGNDGGLMGATAVALCGLNKMYGWGEL</sequence>
<dbReference type="KEGG" id="tep:TepRe1_0726"/>
<dbReference type="InterPro" id="IPR000600">
    <property type="entry name" value="ROK"/>
</dbReference>
<organism evidence="2 3">
    <name type="scientific">Tepidanaerobacter acetatoxydans (strain DSM 21804 / JCM 16047 / Re1)</name>
    <dbReference type="NCBI Taxonomy" id="1209989"/>
    <lineage>
        <taxon>Bacteria</taxon>
        <taxon>Bacillati</taxon>
        <taxon>Bacillota</taxon>
        <taxon>Clostridia</taxon>
        <taxon>Thermosediminibacterales</taxon>
        <taxon>Tepidanaerobacteraceae</taxon>
        <taxon>Tepidanaerobacter</taxon>
    </lineage>
</organism>
<keyword evidence="3" id="KW-1185">Reference proteome</keyword>
<dbReference type="OrthoDB" id="9810372at2"/>
<dbReference type="PROSITE" id="PS01125">
    <property type="entry name" value="ROK"/>
    <property type="match status" value="1"/>
</dbReference>
<name>F4LWL1_TEPAE</name>
<evidence type="ECO:0000313" key="2">
    <source>
        <dbReference type="EMBL" id="CCP25491.1"/>
    </source>
</evidence>
<dbReference type="HOGENOM" id="CLU_036604_0_1_9"/>
<dbReference type="KEGG" id="tae:TepiRe1_0786"/>
<dbReference type="PANTHER" id="PTHR18964">
    <property type="entry name" value="ROK (REPRESSOR, ORF, KINASE) FAMILY"/>
    <property type="match status" value="1"/>
</dbReference>
<dbReference type="PATRIC" id="fig|1209989.3.peg.869"/>
<dbReference type="Gene3D" id="3.30.420.40">
    <property type="match status" value="2"/>
</dbReference>
<dbReference type="GO" id="GO:0009384">
    <property type="term" value="F:N-acylmannosamine kinase activity"/>
    <property type="evidence" value="ECO:0007669"/>
    <property type="project" value="UniProtKB-EC"/>
</dbReference>
<dbReference type="SUPFAM" id="SSF53067">
    <property type="entry name" value="Actin-like ATPase domain"/>
    <property type="match status" value="1"/>
</dbReference>
<dbReference type="Proteomes" id="UP000010802">
    <property type="component" value="Chromosome"/>
</dbReference>
<protein>
    <submittedName>
        <fullName evidence="2">N-acylmannosamine kinase</fullName>
        <ecNumber evidence="2">2.7.1.60</ecNumber>
    </submittedName>
</protein>
<evidence type="ECO:0000313" key="3">
    <source>
        <dbReference type="Proteomes" id="UP000010802"/>
    </source>
</evidence>
<reference evidence="3" key="1">
    <citation type="journal article" date="2013" name="Genome Announc.">
        <title>First genome sequence of a syntrophic acetate-oxidizing bacterium, Tepidanaerobacter acetatoxydans strain Re1.</title>
        <authorList>
            <person name="Manzoor S."/>
            <person name="Bongcam-Rudloff E."/>
            <person name="Schnurer A."/>
            <person name="Muller B."/>
        </authorList>
    </citation>
    <scope>NUCLEOTIDE SEQUENCE [LARGE SCALE GENOMIC DNA]</scope>
    <source>
        <strain evidence="3">Re1</strain>
    </source>
</reference>
<dbReference type="RefSeq" id="WP_013777836.1">
    <property type="nucleotide sequence ID" value="NC_015519.1"/>
</dbReference>
<accession>L0RX65</accession>
<dbReference type="EC" id="2.7.1.60" evidence="2"/>
<dbReference type="eggNOG" id="COG1940">
    <property type="taxonomic scope" value="Bacteria"/>
</dbReference>
<keyword evidence="2" id="KW-0418">Kinase</keyword>
<proteinExistence type="inferred from homology"/>
<evidence type="ECO:0000256" key="1">
    <source>
        <dbReference type="ARBA" id="ARBA00006479"/>
    </source>
</evidence>
<dbReference type="InterPro" id="IPR043129">
    <property type="entry name" value="ATPase_NBD"/>
</dbReference>
<accession>F4LWL1</accession>
<dbReference type="PANTHER" id="PTHR18964:SF149">
    <property type="entry name" value="BIFUNCTIONAL UDP-N-ACETYLGLUCOSAMINE 2-EPIMERASE_N-ACETYLMANNOSAMINE KINASE"/>
    <property type="match status" value="1"/>
</dbReference>
<dbReference type="AlphaFoldDB" id="F4LWL1"/>
<dbReference type="InterPro" id="IPR049874">
    <property type="entry name" value="ROK_cs"/>
</dbReference>
<comment type="similarity">
    <text evidence="1">Belongs to the ROK (NagC/XylR) family.</text>
</comment>
<dbReference type="STRING" id="1209989.TepRe1_0726"/>
<dbReference type="EMBL" id="HF563609">
    <property type="protein sequence ID" value="CCP25491.1"/>
    <property type="molecule type" value="Genomic_DNA"/>
</dbReference>
<gene>
    <name evidence="2" type="ordered locus">TEPIRE1_0786</name>
</gene>